<protein>
    <submittedName>
        <fullName evidence="2">Pimeloyl-ACP methyl ester carboxylesterase</fullName>
    </submittedName>
</protein>
<dbReference type="SUPFAM" id="SSF53474">
    <property type="entry name" value="alpha/beta-Hydrolases"/>
    <property type="match status" value="1"/>
</dbReference>
<dbReference type="GO" id="GO:0003824">
    <property type="term" value="F:catalytic activity"/>
    <property type="evidence" value="ECO:0007669"/>
    <property type="project" value="UniProtKB-ARBA"/>
</dbReference>
<feature type="domain" description="AB hydrolase-1" evidence="1">
    <location>
        <begin position="9"/>
        <end position="232"/>
    </location>
</feature>
<dbReference type="Pfam" id="PF12697">
    <property type="entry name" value="Abhydrolase_6"/>
    <property type="match status" value="1"/>
</dbReference>
<reference evidence="2 3" key="1">
    <citation type="submission" date="2019-06" db="EMBL/GenBank/DDBJ databases">
        <title>Sequencing the genomes of 1000 actinobacteria strains.</title>
        <authorList>
            <person name="Klenk H.-P."/>
        </authorList>
    </citation>
    <scope>NUCLEOTIDE SEQUENCE [LARGE SCALE GENOMIC DNA]</scope>
    <source>
        <strain evidence="2 3">DSM 8803</strain>
    </source>
</reference>
<organism evidence="2 3">
    <name type="scientific">Leucobacter komagatae</name>
    <dbReference type="NCBI Taxonomy" id="55969"/>
    <lineage>
        <taxon>Bacteria</taxon>
        <taxon>Bacillati</taxon>
        <taxon>Actinomycetota</taxon>
        <taxon>Actinomycetes</taxon>
        <taxon>Micrococcales</taxon>
        <taxon>Microbacteriaceae</taxon>
        <taxon>Leucobacter</taxon>
    </lineage>
</organism>
<dbReference type="InterPro" id="IPR029058">
    <property type="entry name" value="AB_hydrolase_fold"/>
</dbReference>
<name>A0A542Y408_9MICO</name>
<gene>
    <name evidence="2" type="ORF">FB468_0814</name>
</gene>
<dbReference type="EMBL" id="VFON01000001">
    <property type="protein sequence ID" value="TQL42806.1"/>
    <property type="molecule type" value="Genomic_DNA"/>
</dbReference>
<dbReference type="PANTHER" id="PTHR43798">
    <property type="entry name" value="MONOACYLGLYCEROL LIPASE"/>
    <property type="match status" value="1"/>
</dbReference>
<sequence length="252" mass="26522">MISGSGSDVLFLHGGGVAGWMWRPVLDVLAGGLRAIVPDLPGHGSSGSVDYVSHDETLARLADLIRDRAPRGVTVVGFSLGGQLALRLASEHPELVRAALVVSAETTPAPAQAATLALLRASAPLAKREWFAKLQARQLGVPATLLGRYITDSARVSEATLLASVKENISFTLPDGWAAFAGPATVVVGTKERGLMRASAELTHAALPHSTLVVAERAGHDAPFTRPELIAAELRALLSDEDPERPQREVSE</sequence>
<dbReference type="InterPro" id="IPR000073">
    <property type="entry name" value="AB_hydrolase_1"/>
</dbReference>
<dbReference type="AlphaFoldDB" id="A0A542Y408"/>
<evidence type="ECO:0000259" key="1">
    <source>
        <dbReference type="Pfam" id="PF12697"/>
    </source>
</evidence>
<dbReference type="Proteomes" id="UP000319094">
    <property type="component" value="Unassembled WGS sequence"/>
</dbReference>
<dbReference type="InterPro" id="IPR050266">
    <property type="entry name" value="AB_hydrolase_sf"/>
</dbReference>
<evidence type="ECO:0000313" key="3">
    <source>
        <dbReference type="Proteomes" id="UP000319094"/>
    </source>
</evidence>
<accession>A0A542Y408</accession>
<comment type="caution">
    <text evidence="2">The sequence shown here is derived from an EMBL/GenBank/DDBJ whole genome shotgun (WGS) entry which is preliminary data.</text>
</comment>
<dbReference type="Gene3D" id="3.40.50.1820">
    <property type="entry name" value="alpha/beta hydrolase"/>
    <property type="match status" value="1"/>
</dbReference>
<evidence type="ECO:0000313" key="2">
    <source>
        <dbReference type="EMBL" id="TQL42806.1"/>
    </source>
</evidence>
<proteinExistence type="predicted"/>
<keyword evidence="3" id="KW-1185">Reference proteome</keyword>
<dbReference type="PRINTS" id="PR00111">
    <property type="entry name" value="ABHYDROLASE"/>
</dbReference>